<gene>
    <name evidence="1" type="ORF">ERS450000_00066</name>
</gene>
<dbReference type="RefSeq" id="WP_060589722.1">
    <property type="nucleotide sequence ID" value="NZ_CP031418.1"/>
</dbReference>
<protein>
    <submittedName>
        <fullName evidence="1">Uncharacterized conserved protein</fullName>
    </submittedName>
</protein>
<reference evidence="2" key="1">
    <citation type="submission" date="2015-03" db="EMBL/GenBank/DDBJ databases">
        <authorList>
            <consortium name="Pathogen Informatics"/>
        </authorList>
    </citation>
    <scope>NUCLEOTIDE SEQUENCE [LARGE SCALE GENOMIC DNA]</scope>
    <source>
        <strain evidence="2">NCTC11134</strain>
    </source>
</reference>
<dbReference type="EMBL" id="LN868938">
    <property type="protein sequence ID" value="CRY73303.1"/>
    <property type="molecule type" value="Genomic_DNA"/>
</dbReference>
<sequence>MFTIAALVPSPPVLVPELCGGQPGLSGDERAEHLARLRTATLAAVGELSGVRDWTVIGVDEADLKAGSDTVGTFRGFGADVRAGLSARALAGEPDPRLPLPLLIAAWLRGIAAPAASADALLVAADTPPPRCRELGAQLRADLDAAPGPRGVLVVADGACTLSTSAPGYWHEDAPALQQRLDDALDAGDRAGLADLDAARCARVGLAGRAAYQVLAGLFAPDAADPAVRTYYRDAPFGVGYHVSVWRPGEYREGRAG</sequence>
<accession>A0A0H5NCG2</accession>
<organism evidence="1 2">
    <name type="scientific">Nocardia farcinica</name>
    <dbReference type="NCBI Taxonomy" id="37329"/>
    <lineage>
        <taxon>Bacteria</taxon>
        <taxon>Bacillati</taxon>
        <taxon>Actinomycetota</taxon>
        <taxon>Actinomycetes</taxon>
        <taxon>Mycobacteriales</taxon>
        <taxon>Nocardiaceae</taxon>
        <taxon>Nocardia</taxon>
    </lineage>
</organism>
<dbReference type="AlphaFoldDB" id="A0A0H5NCG2"/>
<evidence type="ECO:0000313" key="2">
    <source>
        <dbReference type="Proteomes" id="UP000057820"/>
    </source>
</evidence>
<dbReference type="Proteomes" id="UP000057820">
    <property type="component" value="Chromosome 1"/>
</dbReference>
<proteinExistence type="predicted"/>
<evidence type="ECO:0000313" key="1">
    <source>
        <dbReference type="EMBL" id="CRY73303.1"/>
    </source>
</evidence>
<name>A0A0H5NCG2_NOCFR</name>
<dbReference type="KEGG" id="nfr:ERS450000_00066"/>
<dbReference type="SUPFAM" id="SSF53213">
    <property type="entry name" value="LigB-like"/>
    <property type="match status" value="1"/>
</dbReference>
<dbReference type="Gene3D" id="3.40.830.10">
    <property type="entry name" value="LigB-like"/>
    <property type="match status" value="1"/>
</dbReference>